<dbReference type="PANTHER" id="PTHR33237:SF31">
    <property type="entry name" value="F2P16.13 PROTEIN"/>
    <property type="match status" value="1"/>
</dbReference>
<protein>
    <submittedName>
        <fullName evidence="2">Uncharacterized protein</fullName>
    </submittedName>
</protein>
<evidence type="ECO:0000313" key="3">
    <source>
        <dbReference type="Proteomes" id="UP001497480"/>
    </source>
</evidence>
<dbReference type="AlphaFoldDB" id="A0AAV1XHD3"/>
<dbReference type="EMBL" id="CAXHTB010000015">
    <property type="protein sequence ID" value="CAL0320954.1"/>
    <property type="molecule type" value="Genomic_DNA"/>
</dbReference>
<reference evidence="2 3" key="1">
    <citation type="submission" date="2024-03" db="EMBL/GenBank/DDBJ databases">
        <authorList>
            <person name="Martinez-Hernandez J."/>
        </authorList>
    </citation>
    <scope>NUCLEOTIDE SEQUENCE [LARGE SCALE GENOMIC DNA]</scope>
</reference>
<feature type="compositionally biased region" description="Basic and acidic residues" evidence="1">
    <location>
        <begin position="23"/>
        <end position="36"/>
    </location>
</feature>
<gene>
    <name evidence="2" type="ORF">LLUT_LOCUS22014</name>
</gene>
<keyword evidence="3" id="KW-1185">Reference proteome</keyword>
<dbReference type="PANTHER" id="PTHR33237">
    <property type="entry name" value="F2P16.13 PROTEIN-RELATED"/>
    <property type="match status" value="1"/>
</dbReference>
<organism evidence="2 3">
    <name type="scientific">Lupinus luteus</name>
    <name type="common">European yellow lupine</name>
    <dbReference type="NCBI Taxonomy" id="3873"/>
    <lineage>
        <taxon>Eukaryota</taxon>
        <taxon>Viridiplantae</taxon>
        <taxon>Streptophyta</taxon>
        <taxon>Embryophyta</taxon>
        <taxon>Tracheophyta</taxon>
        <taxon>Spermatophyta</taxon>
        <taxon>Magnoliopsida</taxon>
        <taxon>eudicotyledons</taxon>
        <taxon>Gunneridae</taxon>
        <taxon>Pentapetalae</taxon>
        <taxon>rosids</taxon>
        <taxon>fabids</taxon>
        <taxon>Fabales</taxon>
        <taxon>Fabaceae</taxon>
        <taxon>Papilionoideae</taxon>
        <taxon>50 kb inversion clade</taxon>
        <taxon>genistoids sensu lato</taxon>
        <taxon>core genistoids</taxon>
        <taxon>Genisteae</taxon>
        <taxon>Lupinus</taxon>
    </lineage>
</organism>
<evidence type="ECO:0000313" key="2">
    <source>
        <dbReference type="EMBL" id="CAL0320954.1"/>
    </source>
</evidence>
<feature type="region of interest" description="Disordered" evidence="1">
    <location>
        <begin position="1"/>
        <end position="36"/>
    </location>
</feature>
<accession>A0AAV1XHD3</accession>
<proteinExistence type="predicted"/>
<name>A0AAV1XHD3_LUPLU</name>
<comment type="caution">
    <text evidence="2">The sequence shown here is derived from an EMBL/GenBank/DDBJ whole genome shotgun (WGS) entry which is preliminary data.</text>
</comment>
<evidence type="ECO:0000256" key="1">
    <source>
        <dbReference type="SAM" id="MobiDB-lite"/>
    </source>
</evidence>
<dbReference type="Proteomes" id="UP001497480">
    <property type="component" value="Unassembled WGS sequence"/>
</dbReference>
<sequence length="211" mass="23896">MKHNAKSSPSDRDKGSIRAKHVHGNESKGDSGDGKECHFIEEMGNNLVCEDNAVVPANTLSKLLALEESLETDGTAASEGKQNKKGKQHRKISLPLLRFLDKKKKGWNNLKAKMRLSEVRRKVSSWRSVRILSKVLVIRLKLKMVRSLIKRKVRKQCKQDFEEKGDELCKKRILMGVRCKPLSSTGTLRYDEDGIFLPEITSFTSTPSHHC</sequence>